<gene>
    <name evidence="2" type="ORF">SAMN04487935_0788</name>
</gene>
<dbReference type="OrthoDB" id="1522549at2"/>
<dbReference type="PROSITE" id="PS51257">
    <property type="entry name" value="PROKAR_LIPOPROTEIN"/>
    <property type="match status" value="1"/>
</dbReference>
<feature type="region of interest" description="Disordered" evidence="1">
    <location>
        <begin position="449"/>
        <end position="509"/>
    </location>
</feature>
<evidence type="ECO:0000256" key="1">
    <source>
        <dbReference type="SAM" id="MobiDB-lite"/>
    </source>
</evidence>
<dbReference type="InterPro" id="IPR011990">
    <property type="entry name" value="TPR-like_helical_dom_sf"/>
</dbReference>
<feature type="compositionally biased region" description="Polar residues" evidence="1">
    <location>
        <begin position="453"/>
        <end position="472"/>
    </location>
</feature>
<dbReference type="SMART" id="SM00028">
    <property type="entry name" value="TPR"/>
    <property type="match status" value="5"/>
</dbReference>
<organism evidence="2 3">
    <name type="scientific">Flavobacterium noncentrifugens</name>
    <dbReference type="NCBI Taxonomy" id="1128970"/>
    <lineage>
        <taxon>Bacteria</taxon>
        <taxon>Pseudomonadati</taxon>
        <taxon>Bacteroidota</taxon>
        <taxon>Flavobacteriia</taxon>
        <taxon>Flavobacteriales</taxon>
        <taxon>Flavobacteriaceae</taxon>
        <taxon>Flavobacterium</taxon>
    </lineage>
</organism>
<accession>A0A1G8T360</accession>
<dbReference type="SUPFAM" id="SSF48452">
    <property type="entry name" value="TPR-like"/>
    <property type="match status" value="2"/>
</dbReference>
<dbReference type="STRING" id="1128970.SAMN04487935_0788"/>
<dbReference type="InterPro" id="IPR019734">
    <property type="entry name" value="TPR_rpt"/>
</dbReference>
<dbReference type="EMBL" id="FNEZ01000001">
    <property type="protein sequence ID" value="SDJ35405.1"/>
    <property type="molecule type" value="Genomic_DNA"/>
</dbReference>
<dbReference type="Proteomes" id="UP000199580">
    <property type="component" value="Unassembled WGS sequence"/>
</dbReference>
<dbReference type="RefSeq" id="WP_139171685.1">
    <property type="nucleotide sequence ID" value="NZ_BKAI01000002.1"/>
</dbReference>
<keyword evidence="3" id="KW-1185">Reference proteome</keyword>
<feature type="compositionally biased region" description="Polar residues" evidence="1">
    <location>
        <begin position="916"/>
        <end position="932"/>
    </location>
</feature>
<feature type="compositionally biased region" description="Low complexity" evidence="1">
    <location>
        <begin position="490"/>
        <end position="508"/>
    </location>
</feature>
<dbReference type="Gene3D" id="1.25.40.10">
    <property type="entry name" value="Tetratricopeptide repeat domain"/>
    <property type="match status" value="3"/>
</dbReference>
<sequence>MKTNLLRYISIAGFFLFLIACSTKRNSFLSRNSHALSSKYNILYNGGMALDKGVADLKSQYKDNFWEPLPIERMQISQENALPGQANKNPNFDRAETKSAKAIQKHSMNIAGSEKNPQMDEAHLMLGKSRYYDQRFIPALEAFNYILYKYPNSDKIYEAKIWREKTNIRLDNDAIAVTNLNKLLKEIKFKDQIFADANAALAQAFLNLEEKDSALVKLKLAKEFTKLNEEKSRYDFILGQLYESLGQKDSAYAAYQSVIDMNRQAARQYVIQAHARQAAQFDYQKGDTTAFVKKYKDLLEDRENRPYLDVLNHQMALFYDKNKNFEQAKKYYNASLKKKTPDQYQIASNYRNLADIYFNDAKYVTAGKYFDSTLVQLNPRTREYRAIKKKRENLVDVIKYEAIATRNDSIIHVFSLSDNERTKYYEDYIIRLKKQEEIARALAEKAAQRAADNGNSGATSSSVNDETGMSSANKDKMKEGGTMAKQLTDPSAKTTPPTQSTSQPSAASFGGSGDSNFYFYNPTTVAYGRNEFRKNWGNRTLKNNWRVSASKAGANAVSEEDAAANSAENEKQNKENVGKVDEVYTADYYIKKIPKSQVEIDSISKERNFAYYQLGVIYKEKFKEYKLAAAKLEKLLQYNPEERLILPSMYNLYKLYEVLDAAKAAEMKARIIREYPDSRYAQILSNPNPSDISLTDSPEGAYNKLYKLYESGDYKIVLVNLGIAIDQFTGEEIVPKFEMLKANTIGKLKGLDEYKKALNYVSLTYPNSEEGKQAEFLIATEVPKMEALKFNTVEPLSWKILYKSDNPEDKASKTLIAKINKFIKDRSLPKIKMSYDIYTMDKNFVVIHGMKTEEYAKGIASILKEFKEYKVQDQAYIISNDNYKIVQIKKNFEEFLKVGSQPIVPIAAPEAPKAPTQKTPNSGIPASRTGTLSPPMEVTKQQSDKTTPPVVAPNQNQPVQNQTSQPPGIPDIGDPPPAPGAIKSK</sequence>
<evidence type="ECO:0000313" key="3">
    <source>
        <dbReference type="Proteomes" id="UP000199580"/>
    </source>
</evidence>
<dbReference type="AlphaFoldDB" id="A0A1G8T360"/>
<protein>
    <submittedName>
        <fullName evidence="2">Tetratricopeptide repeat-containing protein</fullName>
    </submittedName>
</protein>
<proteinExistence type="predicted"/>
<evidence type="ECO:0000313" key="2">
    <source>
        <dbReference type="EMBL" id="SDJ35405.1"/>
    </source>
</evidence>
<feature type="region of interest" description="Disordered" evidence="1">
    <location>
        <begin position="908"/>
        <end position="985"/>
    </location>
</feature>
<feature type="compositionally biased region" description="Pro residues" evidence="1">
    <location>
        <begin position="967"/>
        <end position="979"/>
    </location>
</feature>
<name>A0A1G8T360_9FLAO</name>
<feature type="compositionally biased region" description="Low complexity" evidence="1">
    <location>
        <begin position="948"/>
        <end position="966"/>
    </location>
</feature>
<reference evidence="2 3" key="1">
    <citation type="submission" date="2016-10" db="EMBL/GenBank/DDBJ databases">
        <authorList>
            <person name="de Groot N.N."/>
        </authorList>
    </citation>
    <scope>NUCLEOTIDE SEQUENCE [LARGE SCALE GENOMIC DNA]</scope>
    <source>
        <strain evidence="2 3">CGMCC 1.10076</strain>
    </source>
</reference>
<dbReference type="Pfam" id="PF13181">
    <property type="entry name" value="TPR_8"/>
    <property type="match status" value="2"/>
</dbReference>